<dbReference type="EMBL" id="CXST01000003">
    <property type="protein sequence ID" value="CTQ46024.1"/>
    <property type="molecule type" value="Genomic_DNA"/>
</dbReference>
<dbReference type="OrthoDB" id="2293521at2"/>
<protein>
    <submittedName>
        <fullName evidence="3">YciI-like protein</fullName>
    </submittedName>
</protein>
<organism evidence="3 4">
    <name type="scientific">Roseibium aggregatum</name>
    <dbReference type="NCBI Taxonomy" id="187304"/>
    <lineage>
        <taxon>Bacteria</taxon>
        <taxon>Pseudomonadati</taxon>
        <taxon>Pseudomonadota</taxon>
        <taxon>Alphaproteobacteria</taxon>
        <taxon>Hyphomicrobiales</taxon>
        <taxon>Stappiaceae</taxon>
        <taxon>Roseibium</taxon>
    </lineage>
</organism>
<feature type="domain" description="YCII-related" evidence="2">
    <location>
        <begin position="1"/>
        <end position="87"/>
    </location>
</feature>
<dbReference type="RefSeq" id="WP_055659704.1">
    <property type="nucleotide sequence ID" value="NZ_CP045617.1"/>
</dbReference>
<comment type="similarity">
    <text evidence="1">Belongs to the YciI family.</text>
</comment>
<dbReference type="NCBIfam" id="NF009502">
    <property type="entry name" value="PRK12863.1-1"/>
    <property type="match status" value="1"/>
</dbReference>
<dbReference type="AlphaFoldDB" id="A0A0M6Y8H6"/>
<evidence type="ECO:0000313" key="4">
    <source>
        <dbReference type="Proteomes" id="UP000048926"/>
    </source>
</evidence>
<dbReference type="Gene3D" id="3.30.70.1060">
    <property type="entry name" value="Dimeric alpha+beta barrel"/>
    <property type="match status" value="1"/>
</dbReference>
<accession>A0A0M6Y8H6</accession>
<dbReference type="KEGG" id="lagg:B0E33_14490"/>
<sequence length="96" mass="10517">MLYALICTDKPGALQTRLDNRAAHLDFLKGLGDSLKAAGPFLDDDGNMTGSLVVIEASNRDEILAISQEDPYARAGLFESVEIRPWNWAIKNPEAN</sequence>
<evidence type="ECO:0000259" key="2">
    <source>
        <dbReference type="Pfam" id="PF03795"/>
    </source>
</evidence>
<dbReference type="InterPro" id="IPR051807">
    <property type="entry name" value="Sec-metab_biosynth-assoc"/>
</dbReference>
<dbReference type="Pfam" id="PF03795">
    <property type="entry name" value="YCII"/>
    <property type="match status" value="1"/>
</dbReference>
<keyword evidence="4" id="KW-1185">Reference proteome</keyword>
<dbReference type="PANTHER" id="PTHR33606:SF3">
    <property type="entry name" value="PROTEIN YCII"/>
    <property type="match status" value="1"/>
</dbReference>
<dbReference type="SUPFAM" id="SSF54909">
    <property type="entry name" value="Dimeric alpha+beta barrel"/>
    <property type="match status" value="1"/>
</dbReference>
<dbReference type="InterPro" id="IPR011008">
    <property type="entry name" value="Dimeric_a/b-barrel"/>
</dbReference>
<dbReference type="PANTHER" id="PTHR33606">
    <property type="entry name" value="PROTEIN YCII"/>
    <property type="match status" value="1"/>
</dbReference>
<name>A0A0M6Y8H6_9HYPH</name>
<dbReference type="Proteomes" id="UP000048926">
    <property type="component" value="Unassembled WGS sequence"/>
</dbReference>
<gene>
    <name evidence="3" type="ORF">LAL4801_04480</name>
</gene>
<reference evidence="4" key="1">
    <citation type="submission" date="2015-07" db="EMBL/GenBank/DDBJ databases">
        <authorList>
            <person name="Rodrigo-Torres Lidia"/>
            <person name="Arahal R.David."/>
        </authorList>
    </citation>
    <scope>NUCLEOTIDE SEQUENCE [LARGE SCALE GENOMIC DNA]</scope>
    <source>
        <strain evidence="4">CECT 4801</strain>
    </source>
</reference>
<evidence type="ECO:0000313" key="3">
    <source>
        <dbReference type="EMBL" id="CTQ46024.1"/>
    </source>
</evidence>
<dbReference type="InterPro" id="IPR005545">
    <property type="entry name" value="YCII"/>
</dbReference>
<dbReference type="STRING" id="187304.B0E33_14490"/>
<evidence type="ECO:0000256" key="1">
    <source>
        <dbReference type="ARBA" id="ARBA00007689"/>
    </source>
</evidence>
<proteinExistence type="inferred from homology"/>